<organism evidence="1 2">
    <name type="scientific">Ceratitis capitata</name>
    <name type="common">Mediterranean fruit fly</name>
    <name type="synonym">Tephritis capitata</name>
    <dbReference type="NCBI Taxonomy" id="7213"/>
    <lineage>
        <taxon>Eukaryota</taxon>
        <taxon>Metazoa</taxon>
        <taxon>Ecdysozoa</taxon>
        <taxon>Arthropoda</taxon>
        <taxon>Hexapoda</taxon>
        <taxon>Insecta</taxon>
        <taxon>Pterygota</taxon>
        <taxon>Neoptera</taxon>
        <taxon>Endopterygota</taxon>
        <taxon>Diptera</taxon>
        <taxon>Brachycera</taxon>
        <taxon>Muscomorpha</taxon>
        <taxon>Tephritoidea</taxon>
        <taxon>Tephritidae</taxon>
        <taxon>Ceratitis</taxon>
        <taxon>Ceratitis</taxon>
    </lineage>
</organism>
<keyword evidence="2" id="KW-1185">Reference proteome</keyword>
<name>A0A811UJY5_CERCA</name>
<evidence type="ECO:0000313" key="1">
    <source>
        <dbReference type="EMBL" id="CAD6998015.1"/>
    </source>
</evidence>
<proteinExistence type="predicted"/>
<comment type="caution">
    <text evidence="1">The sequence shown here is derived from an EMBL/GenBank/DDBJ whole genome shotgun (WGS) entry which is preliminary data.</text>
</comment>
<protein>
    <submittedName>
        <fullName evidence="1">(Mediterranean fruit fly) hypothetical protein</fullName>
    </submittedName>
</protein>
<dbReference type="EMBL" id="CAJHJT010000012">
    <property type="protein sequence ID" value="CAD6998015.1"/>
    <property type="molecule type" value="Genomic_DNA"/>
</dbReference>
<reference evidence="1" key="1">
    <citation type="submission" date="2020-11" db="EMBL/GenBank/DDBJ databases">
        <authorList>
            <person name="Whitehead M."/>
        </authorList>
    </citation>
    <scope>NUCLEOTIDE SEQUENCE</scope>
    <source>
        <strain evidence="1">EGII</strain>
    </source>
</reference>
<accession>A0A811UJY5</accession>
<gene>
    <name evidence="1" type="ORF">CCAP1982_LOCUS6632</name>
</gene>
<dbReference type="Proteomes" id="UP000606786">
    <property type="component" value="Unassembled WGS sequence"/>
</dbReference>
<sequence>MSTPLRSDRAPRTELSSYEREKCKFAKTIETETAHVLTHSVLPLNFFASDCVLRTKVLAKSVKKASVSIEWPWLARARKMAKTVDTRRQSAKSSRGEWTCHLVFRRTTIEFDCLHNKKNLDK</sequence>
<dbReference type="AlphaFoldDB" id="A0A811UJY5"/>
<evidence type="ECO:0000313" key="2">
    <source>
        <dbReference type="Proteomes" id="UP000606786"/>
    </source>
</evidence>